<dbReference type="Proteomes" id="UP000694556">
    <property type="component" value="Chromosome 24"/>
</dbReference>
<dbReference type="GO" id="GO:0005179">
    <property type="term" value="F:hormone activity"/>
    <property type="evidence" value="ECO:0007669"/>
    <property type="project" value="InterPro"/>
</dbReference>
<evidence type="ECO:0000313" key="1">
    <source>
        <dbReference type="Ensembl" id="ENSCMMP00000017069.1"/>
    </source>
</evidence>
<reference evidence="1" key="3">
    <citation type="submission" date="2025-09" db="UniProtKB">
        <authorList>
            <consortium name="Ensembl"/>
        </authorList>
    </citation>
    <scope>IDENTIFICATION</scope>
</reference>
<reference evidence="1" key="1">
    <citation type="submission" date="2018-09" db="EMBL/GenBank/DDBJ databases">
        <title>Common duck and Muscovy duck high density SNP chip.</title>
        <authorList>
            <person name="Vignal A."/>
            <person name="Thebault N."/>
            <person name="Warren W.C."/>
        </authorList>
    </citation>
    <scope>NUCLEOTIDE SEQUENCE [LARGE SCALE GENOMIC DNA]</scope>
</reference>
<protein>
    <submittedName>
        <fullName evidence="1">Uncharacterized protein</fullName>
    </submittedName>
</protein>
<dbReference type="InterPro" id="IPR018245">
    <property type="entry name" value="Gonadotropin_bsu_CS"/>
</dbReference>
<name>A0A8C3CBG8_CAIMO</name>
<dbReference type="GO" id="GO:0005576">
    <property type="term" value="C:extracellular region"/>
    <property type="evidence" value="ECO:0007669"/>
    <property type="project" value="InterPro"/>
</dbReference>
<sequence>MLRRGWRCPFVQSARVCGTACVCPSVCLSVSASECAGLCLSVSQCEHVGLRVCPSVSQSVCLSVSASMRDCLCPSVRQCQSARGCVSQCQRAHCVCPSVRPPVSASHPGPHAAWDCLKKL</sequence>
<keyword evidence="2" id="KW-1185">Reference proteome</keyword>
<dbReference type="AlphaFoldDB" id="A0A8C3CBG8"/>
<proteinExistence type="predicted"/>
<dbReference type="Ensembl" id="ENSCMMT00000018780.1">
    <property type="protein sequence ID" value="ENSCMMP00000017069.1"/>
    <property type="gene ID" value="ENSCMMG00000010875.1"/>
</dbReference>
<accession>A0A8C3CBG8</accession>
<organism evidence="1 2">
    <name type="scientific">Cairina moschata</name>
    <name type="common">Muscovy duck</name>
    <dbReference type="NCBI Taxonomy" id="8855"/>
    <lineage>
        <taxon>Eukaryota</taxon>
        <taxon>Metazoa</taxon>
        <taxon>Chordata</taxon>
        <taxon>Craniata</taxon>
        <taxon>Vertebrata</taxon>
        <taxon>Euteleostomi</taxon>
        <taxon>Archelosauria</taxon>
        <taxon>Archosauria</taxon>
        <taxon>Dinosauria</taxon>
        <taxon>Saurischia</taxon>
        <taxon>Theropoda</taxon>
        <taxon>Coelurosauria</taxon>
        <taxon>Aves</taxon>
        <taxon>Neognathae</taxon>
        <taxon>Galloanserae</taxon>
        <taxon>Anseriformes</taxon>
        <taxon>Anatidae</taxon>
        <taxon>Anatinae</taxon>
        <taxon>Cairina</taxon>
    </lineage>
</organism>
<evidence type="ECO:0000313" key="2">
    <source>
        <dbReference type="Proteomes" id="UP000694556"/>
    </source>
</evidence>
<dbReference type="PROSITE" id="PS00261">
    <property type="entry name" value="GLYCO_HORMONE_BETA_1"/>
    <property type="match status" value="1"/>
</dbReference>
<reference evidence="1" key="2">
    <citation type="submission" date="2025-08" db="UniProtKB">
        <authorList>
            <consortium name="Ensembl"/>
        </authorList>
    </citation>
    <scope>IDENTIFICATION</scope>
</reference>